<organism evidence="1 2">
    <name type="scientific">Dryococelus australis</name>
    <dbReference type="NCBI Taxonomy" id="614101"/>
    <lineage>
        <taxon>Eukaryota</taxon>
        <taxon>Metazoa</taxon>
        <taxon>Ecdysozoa</taxon>
        <taxon>Arthropoda</taxon>
        <taxon>Hexapoda</taxon>
        <taxon>Insecta</taxon>
        <taxon>Pterygota</taxon>
        <taxon>Neoptera</taxon>
        <taxon>Polyneoptera</taxon>
        <taxon>Phasmatodea</taxon>
        <taxon>Verophasmatodea</taxon>
        <taxon>Anareolatae</taxon>
        <taxon>Phasmatidae</taxon>
        <taxon>Eurycanthinae</taxon>
        <taxon>Dryococelus</taxon>
    </lineage>
</organism>
<proteinExistence type="predicted"/>
<protein>
    <submittedName>
        <fullName evidence="1">Uncharacterized protein</fullName>
    </submittedName>
</protein>
<name>A0ABQ9GDM0_9NEOP</name>
<evidence type="ECO:0000313" key="2">
    <source>
        <dbReference type="Proteomes" id="UP001159363"/>
    </source>
</evidence>
<accession>A0ABQ9GDM0</accession>
<comment type="caution">
    <text evidence="1">The sequence shown here is derived from an EMBL/GenBank/DDBJ whole genome shotgun (WGS) entry which is preliminary data.</text>
</comment>
<dbReference type="EMBL" id="JARBHB010000013">
    <property type="protein sequence ID" value="KAJ8869592.1"/>
    <property type="molecule type" value="Genomic_DNA"/>
</dbReference>
<reference evidence="1 2" key="1">
    <citation type="submission" date="2023-02" db="EMBL/GenBank/DDBJ databases">
        <title>LHISI_Scaffold_Assembly.</title>
        <authorList>
            <person name="Stuart O.P."/>
            <person name="Cleave R."/>
            <person name="Magrath M.J.L."/>
            <person name="Mikheyev A.S."/>
        </authorList>
    </citation>
    <scope>NUCLEOTIDE SEQUENCE [LARGE SCALE GENOMIC DNA]</scope>
    <source>
        <strain evidence="1">Daus_M_001</strain>
        <tissue evidence="1">Leg muscle</tissue>
    </source>
</reference>
<sequence length="110" mass="12946">MLHIFLQNTLQCYWLGYSRVYRVIVRTFVARRENYQSTIGSSNFPLKFVSHKWLENVPVAEKSLGMIPKPKKHILHELTSLKLKVFILVAKLLQPFLTAYQTGKPMLFFF</sequence>
<keyword evidence="2" id="KW-1185">Reference proteome</keyword>
<evidence type="ECO:0000313" key="1">
    <source>
        <dbReference type="EMBL" id="KAJ8869592.1"/>
    </source>
</evidence>
<gene>
    <name evidence="1" type="ORF">PR048_028584</name>
</gene>
<dbReference type="Proteomes" id="UP001159363">
    <property type="component" value="Chromosome 12"/>
</dbReference>